<dbReference type="PANTHER" id="PTHR34773">
    <property type="entry name" value="FLAGELLAR SECRETION CHAPERONE FLIS"/>
    <property type="match status" value="1"/>
</dbReference>
<dbReference type="SUPFAM" id="SSF101116">
    <property type="entry name" value="Flagellar export chaperone FliS"/>
    <property type="match status" value="1"/>
</dbReference>
<evidence type="ECO:0000313" key="8">
    <source>
        <dbReference type="Proteomes" id="UP001168380"/>
    </source>
</evidence>
<dbReference type="NCBIfam" id="TIGR00208">
    <property type="entry name" value="fliS"/>
    <property type="match status" value="1"/>
</dbReference>
<comment type="similarity">
    <text evidence="2 6">Belongs to the FliS family.</text>
</comment>
<dbReference type="RefSeq" id="WP_302712947.1">
    <property type="nucleotide sequence ID" value="NZ_JAULRT010000052.1"/>
</dbReference>
<evidence type="ECO:0000256" key="6">
    <source>
        <dbReference type="PIRNR" id="PIRNR039090"/>
    </source>
</evidence>
<dbReference type="PIRSF" id="PIRSF039090">
    <property type="entry name" value="Flis"/>
    <property type="match status" value="1"/>
</dbReference>
<comment type="caution">
    <text evidence="7">The sequence shown here is derived from an EMBL/GenBank/DDBJ whole genome shotgun (WGS) entry which is preliminary data.</text>
</comment>
<evidence type="ECO:0000256" key="3">
    <source>
        <dbReference type="ARBA" id="ARBA00022490"/>
    </source>
</evidence>
<evidence type="ECO:0000256" key="1">
    <source>
        <dbReference type="ARBA" id="ARBA00004514"/>
    </source>
</evidence>
<protein>
    <recommendedName>
        <fullName evidence="6">Flagellar secretion chaperone FliS</fullName>
    </recommendedName>
</protein>
<dbReference type="Pfam" id="PF02561">
    <property type="entry name" value="FliS"/>
    <property type="match status" value="1"/>
</dbReference>
<keyword evidence="3 6" id="KW-0963">Cytoplasm</keyword>
<keyword evidence="4 6" id="KW-1005">Bacterial flagellum biogenesis</keyword>
<keyword evidence="5" id="KW-0143">Chaperone</keyword>
<name>A0ABT8TIU7_9GAMM</name>
<evidence type="ECO:0000313" key="7">
    <source>
        <dbReference type="EMBL" id="MDO3382601.1"/>
    </source>
</evidence>
<dbReference type="EMBL" id="JAULRT010000052">
    <property type="protein sequence ID" value="MDO3382601.1"/>
    <property type="molecule type" value="Genomic_DNA"/>
</dbReference>
<evidence type="ECO:0000256" key="4">
    <source>
        <dbReference type="ARBA" id="ARBA00022795"/>
    </source>
</evidence>
<sequence>MPSYSGQKAASQYRKLGLQGEIQSASAHRLIQMLFEGALEQLNKAHFALEQGDLAGKGHHIGRAIDIVSGLRQSLDIDSGDLAAQLDSLYQYCEFILLEASRHNNLSQLQEVARLLTTLKSGWDGIAPEAKA</sequence>
<keyword evidence="7" id="KW-0966">Cell projection</keyword>
<evidence type="ECO:0000256" key="5">
    <source>
        <dbReference type="ARBA" id="ARBA00023186"/>
    </source>
</evidence>
<accession>A0ABT8TIU7</accession>
<comment type="subcellular location">
    <subcellularLocation>
        <location evidence="1 6">Cytoplasm</location>
        <location evidence="1 6">Cytosol</location>
    </subcellularLocation>
</comment>
<dbReference type="CDD" id="cd16098">
    <property type="entry name" value="FliS"/>
    <property type="match status" value="1"/>
</dbReference>
<keyword evidence="7" id="KW-0282">Flagellum</keyword>
<keyword evidence="7" id="KW-0969">Cilium</keyword>
<dbReference type="InterPro" id="IPR003713">
    <property type="entry name" value="FliS"/>
</dbReference>
<dbReference type="InterPro" id="IPR036584">
    <property type="entry name" value="FliS_sf"/>
</dbReference>
<reference evidence="7" key="1">
    <citation type="submission" date="2023-07" db="EMBL/GenBank/DDBJ databases">
        <title>Gilvimarinus algae sp. nov., isolated from the surface of Kelp.</title>
        <authorList>
            <person name="Sun Y.Y."/>
            <person name="Gong Y."/>
            <person name="Du Z.J."/>
        </authorList>
    </citation>
    <scope>NUCLEOTIDE SEQUENCE</scope>
    <source>
        <strain evidence="7">SDUM040014</strain>
    </source>
</reference>
<evidence type="ECO:0000256" key="2">
    <source>
        <dbReference type="ARBA" id="ARBA00008787"/>
    </source>
</evidence>
<gene>
    <name evidence="7" type="primary">fliS</name>
    <name evidence="7" type="ORF">QWI16_10495</name>
</gene>
<organism evidence="7 8">
    <name type="scientific">Gilvimarinus algae</name>
    <dbReference type="NCBI Taxonomy" id="3058037"/>
    <lineage>
        <taxon>Bacteria</taxon>
        <taxon>Pseudomonadati</taxon>
        <taxon>Pseudomonadota</taxon>
        <taxon>Gammaproteobacteria</taxon>
        <taxon>Cellvibrionales</taxon>
        <taxon>Cellvibrionaceae</taxon>
        <taxon>Gilvimarinus</taxon>
    </lineage>
</organism>
<dbReference type="Proteomes" id="UP001168380">
    <property type="component" value="Unassembled WGS sequence"/>
</dbReference>
<keyword evidence="8" id="KW-1185">Reference proteome</keyword>
<proteinExistence type="inferred from homology"/>
<dbReference type="PANTHER" id="PTHR34773:SF1">
    <property type="entry name" value="FLAGELLAR SECRETION CHAPERONE FLIS"/>
    <property type="match status" value="1"/>
</dbReference>
<dbReference type="Gene3D" id="1.20.120.340">
    <property type="entry name" value="Flagellar protein FliS"/>
    <property type="match status" value="1"/>
</dbReference>